<evidence type="ECO:0000259" key="3">
    <source>
        <dbReference type="PROSITE" id="PS50102"/>
    </source>
</evidence>
<feature type="non-terminal residue" evidence="4">
    <location>
        <position position="1"/>
    </location>
</feature>
<dbReference type="SUPFAM" id="SSF54928">
    <property type="entry name" value="RNA-binding domain, RBD"/>
    <property type="match status" value="1"/>
</dbReference>
<accession>A0AAV5TTQ5</accession>
<dbReference type="AlphaFoldDB" id="A0AAV5TTQ5"/>
<evidence type="ECO:0000313" key="4">
    <source>
        <dbReference type="EMBL" id="GMS97855.1"/>
    </source>
</evidence>
<evidence type="ECO:0000256" key="2">
    <source>
        <dbReference type="SAM" id="MobiDB-lite"/>
    </source>
</evidence>
<reference evidence="4" key="1">
    <citation type="submission" date="2023-10" db="EMBL/GenBank/DDBJ databases">
        <title>Genome assembly of Pristionchus species.</title>
        <authorList>
            <person name="Yoshida K."/>
            <person name="Sommer R.J."/>
        </authorList>
    </citation>
    <scope>NUCLEOTIDE SEQUENCE</scope>
    <source>
        <strain evidence="4">RS0144</strain>
    </source>
</reference>
<dbReference type="InterPro" id="IPR012677">
    <property type="entry name" value="Nucleotide-bd_a/b_plait_sf"/>
</dbReference>
<dbReference type="EMBL" id="BTSX01000004">
    <property type="protein sequence ID" value="GMS97855.1"/>
    <property type="molecule type" value="Genomic_DNA"/>
</dbReference>
<dbReference type="Pfam" id="PF00076">
    <property type="entry name" value="RRM_1"/>
    <property type="match status" value="1"/>
</dbReference>
<dbReference type="SMART" id="SM00360">
    <property type="entry name" value="RRM"/>
    <property type="match status" value="1"/>
</dbReference>
<gene>
    <name evidence="4" type="ORF">PENTCL1PPCAC_20030</name>
</gene>
<name>A0AAV5TTQ5_9BILA</name>
<organism evidence="4 5">
    <name type="scientific">Pristionchus entomophagus</name>
    <dbReference type="NCBI Taxonomy" id="358040"/>
    <lineage>
        <taxon>Eukaryota</taxon>
        <taxon>Metazoa</taxon>
        <taxon>Ecdysozoa</taxon>
        <taxon>Nematoda</taxon>
        <taxon>Chromadorea</taxon>
        <taxon>Rhabditida</taxon>
        <taxon>Rhabditina</taxon>
        <taxon>Diplogasteromorpha</taxon>
        <taxon>Diplogasteroidea</taxon>
        <taxon>Neodiplogasteridae</taxon>
        <taxon>Pristionchus</taxon>
    </lineage>
</organism>
<evidence type="ECO:0000313" key="5">
    <source>
        <dbReference type="Proteomes" id="UP001432027"/>
    </source>
</evidence>
<feature type="compositionally biased region" description="Basic and acidic residues" evidence="2">
    <location>
        <begin position="9"/>
        <end position="23"/>
    </location>
</feature>
<feature type="region of interest" description="Disordered" evidence="2">
    <location>
        <begin position="1"/>
        <end position="45"/>
    </location>
</feature>
<dbReference type="Proteomes" id="UP001432027">
    <property type="component" value="Unassembled WGS sequence"/>
</dbReference>
<dbReference type="InterPro" id="IPR035979">
    <property type="entry name" value="RBD_domain_sf"/>
</dbReference>
<comment type="caution">
    <text evidence="4">The sequence shown here is derived from an EMBL/GenBank/DDBJ whole genome shotgun (WGS) entry which is preliminary data.</text>
</comment>
<dbReference type="GO" id="GO:0003723">
    <property type="term" value="F:RNA binding"/>
    <property type="evidence" value="ECO:0007669"/>
    <property type="project" value="UniProtKB-UniRule"/>
</dbReference>
<evidence type="ECO:0000256" key="1">
    <source>
        <dbReference type="PROSITE-ProRule" id="PRU00176"/>
    </source>
</evidence>
<proteinExistence type="predicted"/>
<dbReference type="InterPro" id="IPR000504">
    <property type="entry name" value="RRM_dom"/>
</dbReference>
<feature type="domain" description="RRM" evidence="3">
    <location>
        <begin position="54"/>
        <end position="131"/>
    </location>
</feature>
<sequence length="161" mass="18165">SRCSNCSRDGGDARPNCDCRSHDSAPAATHVRRPGERPSRGVNKLDYSPEAVEGRINMYNISQTVKKQQLEDLLTPIDPWFEMSYPHESDGTAGGFAFAKFKSNEKADESIRRLNRTLLNGRPVLMKRTSFWFKNGPQHSTSTISSVEWDTVVHDSDYEVD</sequence>
<protein>
    <recommendedName>
        <fullName evidence="3">RRM domain-containing protein</fullName>
    </recommendedName>
</protein>
<dbReference type="PROSITE" id="PS50102">
    <property type="entry name" value="RRM"/>
    <property type="match status" value="1"/>
</dbReference>
<dbReference type="Gene3D" id="3.30.70.330">
    <property type="match status" value="1"/>
</dbReference>
<keyword evidence="1" id="KW-0694">RNA-binding</keyword>
<keyword evidence="5" id="KW-1185">Reference proteome</keyword>